<dbReference type="EMBL" id="PDSK01000109">
    <property type="protein sequence ID" value="PIE32713.1"/>
    <property type="molecule type" value="Genomic_DNA"/>
</dbReference>
<dbReference type="AlphaFoldDB" id="A0A2G6KAN5"/>
<evidence type="ECO:0000259" key="5">
    <source>
        <dbReference type="Pfam" id="PF22780"/>
    </source>
</evidence>
<evidence type="ECO:0000313" key="7">
    <source>
        <dbReference type="Proteomes" id="UP000230821"/>
    </source>
</evidence>
<protein>
    <submittedName>
        <fullName evidence="6">Aminoacetone oxidase family FAD-binding enzyme</fullName>
    </submittedName>
</protein>
<reference evidence="6 7" key="1">
    <citation type="submission" date="2017-10" db="EMBL/GenBank/DDBJ databases">
        <title>Novel microbial diversity and functional potential in the marine mammal oral microbiome.</title>
        <authorList>
            <person name="Dudek N.K."/>
            <person name="Sun C.L."/>
            <person name="Burstein D."/>
            <person name="Kantor R.S."/>
            <person name="Aliaga Goltsman D.S."/>
            <person name="Bik E.M."/>
            <person name="Thomas B.C."/>
            <person name="Banfield J.F."/>
            <person name="Relman D.A."/>
        </authorList>
    </citation>
    <scope>NUCLEOTIDE SEQUENCE [LARGE SCALE GENOMIC DNA]</scope>
    <source>
        <strain evidence="6">DOLJORAL78_47_16</strain>
    </source>
</reference>
<dbReference type="InterPro" id="IPR036188">
    <property type="entry name" value="FAD/NAD-bd_sf"/>
</dbReference>
<feature type="domain" description="RsdA/BaiN/AoA(So)-like Rossmann fold-like" evidence="4">
    <location>
        <begin position="7"/>
        <end position="417"/>
    </location>
</feature>
<dbReference type="Gene3D" id="1.10.8.260">
    <property type="entry name" value="HI0933 insert domain-like"/>
    <property type="match status" value="1"/>
</dbReference>
<accession>A0A2G6KAN5</accession>
<dbReference type="InterPro" id="IPR004792">
    <property type="entry name" value="BaiN-like"/>
</dbReference>
<dbReference type="Pfam" id="PF03486">
    <property type="entry name" value="HI0933_like"/>
    <property type="match status" value="1"/>
</dbReference>
<dbReference type="Gene3D" id="3.50.50.60">
    <property type="entry name" value="FAD/NAD(P)-binding domain"/>
    <property type="match status" value="1"/>
</dbReference>
<dbReference type="SUPFAM" id="SSF160996">
    <property type="entry name" value="HI0933 insert domain-like"/>
    <property type="match status" value="1"/>
</dbReference>
<evidence type="ECO:0000259" key="4">
    <source>
        <dbReference type="Pfam" id="PF03486"/>
    </source>
</evidence>
<comment type="caution">
    <text evidence="6">The sequence shown here is derived from an EMBL/GenBank/DDBJ whole genome shotgun (WGS) entry which is preliminary data.</text>
</comment>
<feature type="domain" description="RsdA/BaiN/AoA(So)-like insert" evidence="5">
    <location>
        <begin position="202"/>
        <end position="364"/>
    </location>
</feature>
<dbReference type="SUPFAM" id="SSF51905">
    <property type="entry name" value="FAD/NAD(P)-binding domain"/>
    <property type="match status" value="1"/>
</dbReference>
<dbReference type="InterPro" id="IPR055178">
    <property type="entry name" value="RsdA/BaiN/AoA(So)-like_dom"/>
</dbReference>
<dbReference type="NCBIfam" id="TIGR00275">
    <property type="entry name" value="aminoacetone oxidase family FAD-binding enzyme"/>
    <property type="match status" value="1"/>
</dbReference>
<evidence type="ECO:0000256" key="3">
    <source>
        <dbReference type="ARBA" id="ARBA00022827"/>
    </source>
</evidence>
<dbReference type="InterPro" id="IPR023166">
    <property type="entry name" value="BaiN-like_dom_sf"/>
</dbReference>
<gene>
    <name evidence="6" type="ORF">CSA56_14590</name>
</gene>
<dbReference type="InterPro" id="IPR057661">
    <property type="entry name" value="RsdA/BaiN/AoA(So)_Rossmann"/>
</dbReference>
<comment type="cofactor">
    <cofactor evidence="1">
        <name>FAD</name>
        <dbReference type="ChEBI" id="CHEBI:57692"/>
    </cofactor>
</comment>
<dbReference type="PANTHER" id="PTHR42887">
    <property type="entry name" value="OS12G0638800 PROTEIN"/>
    <property type="match status" value="1"/>
</dbReference>
<dbReference type="Proteomes" id="UP000230821">
    <property type="component" value="Unassembled WGS sequence"/>
</dbReference>
<dbReference type="Gene3D" id="2.40.30.10">
    <property type="entry name" value="Translation factors"/>
    <property type="match status" value="1"/>
</dbReference>
<keyword evidence="2" id="KW-0285">Flavoprotein</keyword>
<evidence type="ECO:0000256" key="1">
    <source>
        <dbReference type="ARBA" id="ARBA00001974"/>
    </source>
</evidence>
<dbReference type="Pfam" id="PF22780">
    <property type="entry name" value="HI0933_like_1st"/>
    <property type="match status" value="1"/>
</dbReference>
<sequence length="419" mass="46055">MKRKHYDIVIIGAGPAGLIAAIKSFAPSRQILLVEKMPRPALKLRISGKGRCNITNAANLQDFLSHFGKHGRFLRPAFREFFNTDLLQYFGKLGVTFKLERGGRYFPKSDRASDVVAALVNEVGSLKIPLWTNCDVTDLVTMSDGGFLVTIRRTSSGSESRIVQAEKVVLATGGKSYPKTGSDGAGFTLASQLGHTITPLSPSLVPLVTKGDTAKNLQGLSLKNVTASLWNQGKKIAEQFGEMLFTHFGVSGPAILSLSHAAVQCLDQKQPVLLSIDLKPALDHTRLDQRLLREIHTHSKRHIKALLQQLLPKSFLPVFLDRLNISQDKSLSELRTDERKRLRMLLKEFRLDVIGYRSFDEAIVTSGGVSVKEITPKTMESKLVKGLYFAGEIIDIDADTGGFNLQAAFSTGWLAGRSI</sequence>
<dbReference type="PRINTS" id="PR00411">
    <property type="entry name" value="PNDRDTASEI"/>
</dbReference>
<proteinExistence type="predicted"/>
<keyword evidence="3" id="KW-0274">FAD</keyword>
<dbReference type="PRINTS" id="PR00368">
    <property type="entry name" value="FADPNR"/>
</dbReference>
<evidence type="ECO:0000313" key="6">
    <source>
        <dbReference type="EMBL" id="PIE32713.1"/>
    </source>
</evidence>
<name>A0A2G6KAN5_9BACT</name>
<organism evidence="6 7">
    <name type="scientific">candidate division KSB3 bacterium</name>
    <dbReference type="NCBI Taxonomy" id="2044937"/>
    <lineage>
        <taxon>Bacteria</taxon>
        <taxon>candidate division KSB3</taxon>
    </lineage>
</organism>
<dbReference type="PANTHER" id="PTHR42887:SF2">
    <property type="entry name" value="OS12G0638800 PROTEIN"/>
    <property type="match status" value="1"/>
</dbReference>
<evidence type="ECO:0000256" key="2">
    <source>
        <dbReference type="ARBA" id="ARBA00022630"/>
    </source>
</evidence>